<protein>
    <submittedName>
        <fullName evidence="1">Uncharacterized protein</fullName>
    </submittedName>
</protein>
<name>A0A9X9Y205_9BRAD</name>
<reference evidence="1 2" key="1">
    <citation type="journal article" date="2022" name="Int. J. Syst. Evol. Microbiol.">
        <title>Strains of Bradyrhizobium barranii sp. nov. associated with legumes native to Canada are symbionts of soybeans and belong to different subspecies (subsp. barranii subsp. nov. and subsp. apii subsp. nov.) and symbiovars (sv. glycinearum and sv. septentrionale).</title>
        <authorList>
            <person name="Bromfield E.S.P."/>
            <person name="Cloutier S."/>
            <person name="Wasai-Hara S."/>
            <person name="Minamisawa K."/>
        </authorList>
    </citation>
    <scope>NUCLEOTIDE SEQUENCE [LARGE SCALE GENOMIC DNA]</scope>
    <source>
        <strain evidence="1 2">144S4</strain>
    </source>
</reference>
<organism evidence="1 2">
    <name type="scientific">Bradyrhizobium barranii subsp. barranii</name>
    <dbReference type="NCBI Taxonomy" id="2823807"/>
    <lineage>
        <taxon>Bacteria</taxon>
        <taxon>Pseudomonadati</taxon>
        <taxon>Pseudomonadota</taxon>
        <taxon>Alphaproteobacteria</taxon>
        <taxon>Hyphomicrobiales</taxon>
        <taxon>Nitrobacteraceae</taxon>
        <taxon>Bradyrhizobium</taxon>
        <taxon>Bradyrhizobium barranii</taxon>
    </lineage>
</organism>
<dbReference type="EMBL" id="CP086136">
    <property type="protein sequence ID" value="UEM13949.1"/>
    <property type="molecule type" value="Genomic_DNA"/>
</dbReference>
<sequence>MATQINEAAVSGGLAVITASLQGREDRRNPLGLQQLIQQGPDHQLFNDGAGNLSVAASPTIVMLMRAPFGGLDALVIAVDSPRS</sequence>
<accession>A0A9X9Y205</accession>
<evidence type="ECO:0000313" key="2">
    <source>
        <dbReference type="Proteomes" id="UP000664702"/>
    </source>
</evidence>
<proteinExistence type="predicted"/>
<gene>
    <name evidence="1" type="ORF">J4G43_006670</name>
</gene>
<dbReference type="KEGG" id="bban:J4G43_006670"/>
<dbReference type="Proteomes" id="UP000664702">
    <property type="component" value="Chromosome"/>
</dbReference>
<dbReference type="AlphaFoldDB" id="A0A9X9Y205"/>
<evidence type="ECO:0000313" key="1">
    <source>
        <dbReference type="EMBL" id="UEM13949.1"/>
    </source>
</evidence>
<dbReference type="RefSeq" id="WP_225004694.1">
    <property type="nucleotide sequence ID" value="NZ_CP086136.1"/>
</dbReference>